<feature type="domain" description="VOC" evidence="1">
    <location>
        <begin position="36"/>
        <end position="163"/>
    </location>
</feature>
<evidence type="ECO:0000313" key="2">
    <source>
        <dbReference type="EMBL" id="EAQ79218.1"/>
    </source>
</evidence>
<keyword evidence="2" id="KW-0560">Oxidoreductase</keyword>
<organism evidence="2 3">
    <name type="scientific">Blastopirellula marina DSM 3645</name>
    <dbReference type="NCBI Taxonomy" id="314230"/>
    <lineage>
        <taxon>Bacteria</taxon>
        <taxon>Pseudomonadati</taxon>
        <taxon>Planctomycetota</taxon>
        <taxon>Planctomycetia</taxon>
        <taxon>Pirellulales</taxon>
        <taxon>Pirellulaceae</taxon>
        <taxon>Blastopirellula</taxon>
    </lineage>
</organism>
<dbReference type="CDD" id="cd08357">
    <property type="entry name" value="VOC_like"/>
    <property type="match status" value="1"/>
</dbReference>
<keyword evidence="2" id="KW-0223">Dioxygenase</keyword>
<dbReference type="PANTHER" id="PTHR39434:SF1">
    <property type="entry name" value="VOC DOMAIN-CONTAINING PROTEIN"/>
    <property type="match status" value="1"/>
</dbReference>
<dbReference type="HOGENOM" id="CLU_109157_0_1_0"/>
<dbReference type="PROSITE" id="PS51819">
    <property type="entry name" value="VOC"/>
    <property type="match status" value="1"/>
</dbReference>
<accession>A3ZWJ0</accession>
<dbReference type="PANTHER" id="PTHR39434">
    <property type="match status" value="1"/>
</dbReference>
<dbReference type="GO" id="GO:0051213">
    <property type="term" value="F:dioxygenase activity"/>
    <property type="evidence" value="ECO:0007669"/>
    <property type="project" value="UniProtKB-KW"/>
</dbReference>
<reference evidence="2 3" key="1">
    <citation type="submission" date="2006-02" db="EMBL/GenBank/DDBJ databases">
        <authorList>
            <person name="Amann R."/>
            <person name="Ferriera S."/>
            <person name="Johnson J."/>
            <person name="Kravitz S."/>
            <person name="Halpern A."/>
            <person name="Remington K."/>
            <person name="Beeson K."/>
            <person name="Tran B."/>
            <person name="Rogers Y.-H."/>
            <person name="Friedman R."/>
            <person name="Venter J.C."/>
        </authorList>
    </citation>
    <scope>NUCLEOTIDE SEQUENCE [LARGE SCALE GENOMIC DNA]</scope>
    <source>
        <strain evidence="2 3">DSM 3645</strain>
    </source>
</reference>
<dbReference type="eggNOG" id="COG3565">
    <property type="taxonomic scope" value="Bacteria"/>
</dbReference>
<evidence type="ECO:0000259" key="1">
    <source>
        <dbReference type="PROSITE" id="PS51819"/>
    </source>
</evidence>
<evidence type="ECO:0000313" key="3">
    <source>
        <dbReference type="Proteomes" id="UP000004358"/>
    </source>
</evidence>
<dbReference type="InterPro" id="IPR029068">
    <property type="entry name" value="Glyas_Bleomycin-R_OHBP_Dase"/>
</dbReference>
<dbReference type="AlphaFoldDB" id="A3ZWJ0"/>
<dbReference type="EMBL" id="AANZ01000015">
    <property type="protein sequence ID" value="EAQ79218.1"/>
    <property type="molecule type" value="Genomic_DNA"/>
</dbReference>
<dbReference type="Gene3D" id="3.10.180.10">
    <property type="entry name" value="2,3-Dihydroxybiphenyl 1,2-Dioxygenase, domain 1"/>
    <property type="match status" value="1"/>
</dbReference>
<comment type="caution">
    <text evidence="2">The sequence shown here is derived from an EMBL/GenBank/DDBJ whole genome shotgun (WGS) entry which is preliminary data.</text>
</comment>
<gene>
    <name evidence="2" type="ORF">DSM3645_26384</name>
</gene>
<dbReference type="Pfam" id="PF00903">
    <property type="entry name" value="Glyoxalase"/>
    <property type="match status" value="1"/>
</dbReference>
<protein>
    <submittedName>
        <fullName evidence="2">Glyoxalase/bleomycin resistance protein/dioxygenase</fullName>
    </submittedName>
</protein>
<sequence length="172" mass="19201">MRQTLLFLRKQIVKMPNSPAAPLPEDNASHSAPSLSPFHLAIQVHDLAAARKFYGERLGCPEGRSAETWVDFDFFGHQFVCHLNKQKTNESLAYNEVDGHGVPVPHFGVVLDLAAWSELAERLTALEINFVIAPYIRFAGEPGEQGTMFFFDPSGNAIEIKGFRDLRSLFAK</sequence>
<dbReference type="InterPro" id="IPR037523">
    <property type="entry name" value="VOC_core"/>
</dbReference>
<dbReference type="InterPro" id="IPR004360">
    <property type="entry name" value="Glyas_Fos-R_dOase_dom"/>
</dbReference>
<name>A3ZWJ0_9BACT</name>
<proteinExistence type="predicted"/>
<dbReference type="Proteomes" id="UP000004358">
    <property type="component" value="Unassembled WGS sequence"/>
</dbReference>
<dbReference type="SUPFAM" id="SSF54593">
    <property type="entry name" value="Glyoxalase/Bleomycin resistance protein/Dihydroxybiphenyl dioxygenase"/>
    <property type="match status" value="1"/>
</dbReference>